<evidence type="ECO:0000313" key="2">
    <source>
        <dbReference type="Proteomes" id="UP001208131"/>
    </source>
</evidence>
<dbReference type="RefSeq" id="WP_267301609.1">
    <property type="nucleotide sequence ID" value="NZ_JAOQJZ010000012.1"/>
</dbReference>
<accession>A0AAE3IIB7</accession>
<name>A0AAE3IIB7_9FIRM</name>
<proteinExistence type="predicted"/>
<evidence type="ECO:0000313" key="1">
    <source>
        <dbReference type="EMBL" id="MCU6706459.1"/>
    </source>
</evidence>
<organism evidence="1 2">
    <name type="scientific">Hominimerdicola aceti</name>
    <dbReference type="NCBI Taxonomy" id="2981726"/>
    <lineage>
        <taxon>Bacteria</taxon>
        <taxon>Bacillati</taxon>
        <taxon>Bacillota</taxon>
        <taxon>Clostridia</taxon>
        <taxon>Eubacteriales</taxon>
        <taxon>Oscillospiraceae</taxon>
        <taxon>Hominimerdicola</taxon>
    </lineage>
</organism>
<dbReference type="AlphaFoldDB" id="A0AAE3IIB7"/>
<dbReference type="Proteomes" id="UP001208131">
    <property type="component" value="Unassembled WGS sequence"/>
</dbReference>
<gene>
    <name evidence="1" type="ORF">OCV57_11065</name>
</gene>
<sequence>MASEIRNDCVGCTALGLPCRHCYMGRDYRVLICDKCGTEVDTLYIIDNDSEELCSECAKEKAIEYLSNHNVDVDDLCEYNDIPCEKMNGEDYYNKYCYCDDEE</sequence>
<reference evidence="1 2" key="1">
    <citation type="journal article" date="2021" name="ISME Commun">
        <title>Automated analysis of genomic sequences facilitates high-throughput and comprehensive description of bacteria.</title>
        <authorList>
            <person name="Hitch T.C.A."/>
        </authorList>
    </citation>
    <scope>NUCLEOTIDE SEQUENCE [LARGE SCALE GENOMIC DNA]</scope>
    <source>
        <strain evidence="1 2">Sanger_31</strain>
    </source>
</reference>
<protein>
    <submittedName>
        <fullName evidence="1">Uncharacterized protein</fullName>
    </submittedName>
</protein>
<comment type="caution">
    <text evidence="1">The sequence shown here is derived from an EMBL/GenBank/DDBJ whole genome shotgun (WGS) entry which is preliminary data.</text>
</comment>
<dbReference type="EMBL" id="JAOQJZ010000012">
    <property type="protein sequence ID" value="MCU6706459.1"/>
    <property type="molecule type" value="Genomic_DNA"/>
</dbReference>
<keyword evidence="2" id="KW-1185">Reference proteome</keyword>